<gene>
    <name evidence="1" type="ORF">BDN72DRAFT_843083</name>
</gene>
<proteinExistence type="predicted"/>
<reference evidence="1 2" key="1">
    <citation type="journal article" date="2019" name="Nat. Ecol. Evol.">
        <title>Megaphylogeny resolves global patterns of mushroom evolution.</title>
        <authorList>
            <person name="Varga T."/>
            <person name="Krizsan K."/>
            <person name="Foldi C."/>
            <person name="Dima B."/>
            <person name="Sanchez-Garcia M."/>
            <person name="Sanchez-Ramirez S."/>
            <person name="Szollosi G.J."/>
            <person name="Szarkandi J.G."/>
            <person name="Papp V."/>
            <person name="Albert L."/>
            <person name="Andreopoulos W."/>
            <person name="Angelini C."/>
            <person name="Antonin V."/>
            <person name="Barry K.W."/>
            <person name="Bougher N.L."/>
            <person name="Buchanan P."/>
            <person name="Buyck B."/>
            <person name="Bense V."/>
            <person name="Catcheside P."/>
            <person name="Chovatia M."/>
            <person name="Cooper J."/>
            <person name="Damon W."/>
            <person name="Desjardin D."/>
            <person name="Finy P."/>
            <person name="Geml J."/>
            <person name="Haridas S."/>
            <person name="Hughes K."/>
            <person name="Justo A."/>
            <person name="Karasinski D."/>
            <person name="Kautmanova I."/>
            <person name="Kiss B."/>
            <person name="Kocsube S."/>
            <person name="Kotiranta H."/>
            <person name="LaButti K.M."/>
            <person name="Lechner B.E."/>
            <person name="Liimatainen K."/>
            <person name="Lipzen A."/>
            <person name="Lukacs Z."/>
            <person name="Mihaltcheva S."/>
            <person name="Morgado L.N."/>
            <person name="Niskanen T."/>
            <person name="Noordeloos M.E."/>
            <person name="Ohm R.A."/>
            <person name="Ortiz-Santana B."/>
            <person name="Ovrebo C."/>
            <person name="Racz N."/>
            <person name="Riley R."/>
            <person name="Savchenko A."/>
            <person name="Shiryaev A."/>
            <person name="Soop K."/>
            <person name="Spirin V."/>
            <person name="Szebenyi C."/>
            <person name="Tomsovsky M."/>
            <person name="Tulloss R.E."/>
            <person name="Uehling J."/>
            <person name="Grigoriev I.V."/>
            <person name="Vagvolgyi C."/>
            <person name="Papp T."/>
            <person name="Martin F.M."/>
            <person name="Miettinen O."/>
            <person name="Hibbett D.S."/>
            <person name="Nagy L.G."/>
        </authorList>
    </citation>
    <scope>NUCLEOTIDE SEQUENCE [LARGE SCALE GENOMIC DNA]</scope>
    <source>
        <strain evidence="1 2">NL-1719</strain>
    </source>
</reference>
<evidence type="ECO:0000313" key="1">
    <source>
        <dbReference type="EMBL" id="TFK67383.1"/>
    </source>
</evidence>
<keyword evidence="2" id="KW-1185">Reference proteome</keyword>
<sequence length="440" mass="48054">MSTLSIVRVLPAGRFRSSSFLIPPTRHRLLSSAVLERTPIQRSAYDEGGPCACTHCEPSPPGLHSSTSLKSAGTTATESSKVLEGSNATTTGLLSLWSSPNNSVLVKLDLSPTPSTPQSRSEAPNIPTVPRIVGWPTPWLTEQEHNQYLVPLLQFGWNVGYVSRRVDLPKVKEIEGATEAVLSADSTFGLFKPNSTKKPQTTFRVSTCHLTSRFAFSTYNGAVKFLNGLVELANKERHHPNISLLNNTPPEILVRIQTDSAIRPLWTGESGDKLLTPTRKIPGITRRDVRLASLAEKLYFDGYLSQGLGVQRGVNHDASITSSSSSSSSPPLPITWEEYTTKLLPKPAQPKPRSALPLIATTQKPKQRRRPTRFICKICKGNHMTTLCKKASPKKPCPNCGGKHWLVDCTIPRTNASASMVAHPTVISPPLRFDIPPPSL</sequence>
<dbReference type="EMBL" id="ML208377">
    <property type="protein sequence ID" value="TFK67383.1"/>
    <property type="molecule type" value="Genomic_DNA"/>
</dbReference>
<dbReference type="Proteomes" id="UP000308600">
    <property type="component" value="Unassembled WGS sequence"/>
</dbReference>
<evidence type="ECO:0000313" key="2">
    <source>
        <dbReference type="Proteomes" id="UP000308600"/>
    </source>
</evidence>
<accession>A0ACD3AN89</accession>
<name>A0ACD3AN89_9AGAR</name>
<protein>
    <submittedName>
        <fullName evidence="1">Uncharacterized protein</fullName>
    </submittedName>
</protein>
<organism evidence="1 2">
    <name type="scientific">Pluteus cervinus</name>
    <dbReference type="NCBI Taxonomy" id="181527"/>
    <lineage>
        <taxon>Eukaryota</taxon>
        <taxon>Fungi</taxon>
        <taxon>Dikarya</taxon>
        <taxon>Basidiomycota</taxon>
        <taxon>Agaricomycotina</taxon>
        <taxon>Agaricomycetes</taxon>
        <taxon>Agaricomycetidae</taxon>
        <taxon>Agaricales</taxon>
        <taxon>Pluteineae</taxon>
        <taxon>Pluteaceae</taxon>
        <taxon>Pluteus</taxon>
    </lineage>
</organism>